<dbReference type="Gene3D" id="2.60.40.10">
    <property type="entry name" value="Immunoglobulins"/>
    <property type="match status" value="2"/>
</dbReference>
<keyword evidence="1" id="KW-0472">Membrane</keyword>
<protein>
    <recommendedName>
        <fullName evidence="3">Periplasmic copper-binding protein NosD beta helix domain-containing protein</fullName>
    </recommendedName>
</protein>
<comment type="caution">
    <text evidence="2">The sequence shown here is derived from an EMBL/GenBank/DDBJ whole genome shotgun (WGS) entry which is preliminary data.</text>
</comment>
<dbReference type="AlphaFoldDB" id="A0A0F9GUW2"/>
<accession>A0A0F9GUW2</accession>
<dbReference type="InterPro" id="IPR013783">
    <property type="entry name" value="Ig-like_fold"/>
</dbReference>
<gene>
    <name evidence="2" type="ORF">LCGC14_1782550</name>
</gene>
<keyword evidence="1" id="KW-0812">Transmembrane</keyword>
<feature type="transmembrane region" description="Helical" evidence="1">
    <location>
        <begin position="551"/>
        <end position="576"/>
    </location>
</feature>
<name>A0A0F9GUW2_9ZZZZ</name>
<evidence type="ECO:0008006" key="3">
    <source>
        <dbReference type="Google" id="ProtNLM"/>
    </source>
</evidence>
<feature type="non-terminal residue" evidence="2">
    <location>
        <position position="1"/>
    </location>
</feature>
<evidence type="ECO:0000256" key="1">
    <source>
        <dbReference type="SAM" id="Phobius"/>
    </source>
</evidence>
<organism evidence="2">
    <name type="scientific">marine sediment metagenome</name>
    <dbReference type="NCBI Taxonomy" id="412755"/>
    <lineage>
        <taxon>unclassified sequences</taxon>
        <taxon>metagenomes</taxon>
        <taxon>ecological metagenomes</taxon>
    </lineage>
</organism>
<evidence type="ECO:0000313" key="2">
    <source>
        <dbReference type="EMBL" id="KKM02625.1"/>
    </source>
</evidence>
<keyword evidence="1" id="KW-1133">Transmembrane helix</keyword>
<reference evidence="2" key="1">
    <citation type="journal article" date="2015" name="Nature">
        <title>Complex archaea that bridge the gap between prokaryotes and eukaryotes.</title>
        <authorList>
            <person name="Spang A."/>
            <person name="Saw J.H."/>
            <person name="Jorgensen S.L."/>
            <person name="Zaremba-Niedzwiedzka K."/>
            <person name="Martijn J."/>
            <person name="Lind A.E."/>
            <person name="van Eijk R."/>
            <person name="Schleper C."/>
            <person name="Guy L."/>
            <person name="Ettema T.J."/>
        </authorList>
    </citation>
    <scope>NUCLEOTIDE SEQUENCE</scope>
</reference>
<proteinExistence type="predicted"/>
<dbReference type="EMBL" id="LAZR01016880">
    <property type="protein sequence ID" value="KKM02625.1"/>
    <property type="molecule type" value="Genomic_DNA"/>
</dbReference>
<sequence>IYYSYSLIKHNLVFNNSNNGIYIAGVIENDLSIQNNRLFNNSGYGIQIELGIEVGSNGGKLNNQYNDIFNNRQGGISILNLDENIYSINYNNIYNNSNWEINCVWQDSTKVINAINNWWGTSNYTKIEEELIFDNDDDSNYARVNYNPFLTSVVIETYKAEPPQWSNLQINDTFIKSGDTLNISIEVIDNIQVDSVWIEINETTNNMTNFIGTNTFYFIFIPTQVNKTYNFIIFMNDTSGHFNSSESSFFVLVKPGNFILSSDADNPETDGKFNLSWTISVGADKYSIFVDDKYITDINNSLITLASQIELSPYEISVLLDGIYYYVIVAYNNLGYTVSNCISVKVKLDFLLTSDAGDPDMDGNFNLTWINPIAANNFSVFYYNKYITTIHENLTILADQNATSPYPIFGLSSDAYYFIIVGYNNSGSTLSNCLIVNVHLPTDPPNNFILSTDAEYLDRDGNFNLIWTISYGADNYTLYFHDEYITEINENVSKVHEGITVLSYSTAILENGVYFYIVISYNKNGMTSSNCITIEVRLRKQGEIPQKTKEFIVILLTLLGIMGISGILGVFSYEYYLVEKRKIKPYGVSITKANIIEERNLNEKSMLKRLRIAEKLIQKNHIPSAMNELTIIIDTAKYHKFNAIVYEAQTKMNLLKEIKIKKSVLELGTKYNRLQVREISEKCGESEDLIISTVNEMIQNNEIYAKYFESSKSIAFDRQANIKEFDKLRSSYIQWQEDGTGKNF</sequence>